<proteinExistence type="predicted"/>
<dbReference type="AlphaFoldDB" id="A0A1Z4EFF9"/>
<protein>
    <submittedName>
        <fullName evidence="1">Uncharacterized protein</fullName>
    </submittedName>
</protein>
<accession>A0A1Z4EFF9</accession>
<name>A0A1Z4EFF9_9MYCO</name>
<gene>
    <name evidence="1" type="ORF">MSG_01530</name>
</gene>
<dbReference type="KEGG" id="mshg:MSG_01530"/>
<dbReference type="Proteomes" id="UP000217736">
    <property type="component" value="Chromosome"/>
</dbReference>
<reference evidence="2" key="1">
    <citation type="submission" date="2017-06" db="EMBL/GenBank/DDBJ databases">
        <title>Complete Genome Sequence of Mycobacterium shigaense.</title>
        <authorList>
            <person name="Fukano H."/>
            <person name="Yoshida M."/>
            <person name="Kazumi Y."/>
            <person name="Ogura Y."/>
            <person name="Mitarai S."/>
            <person name="Hayashi T."/>
            <person name="Hoshino Y."/>
        </authorList>
    </citation>
    <scope>NUCLEOTIDE SEQUENCE [LARGE SCALE GENOMIC DNA]</scope>
    <source>
        <strain evidence="2">UN-152</strain>
    </source>
</reference>
<dbReference type="EMBL" id="AP018164">
    <property type="protein sequence ID" value="BAX91686.1"/>
    <property type="molecule type" value="Genomic_DNA"/>
</dbReference>
<evidence type="ECO:0000313" key="2">
    <source>
        <dbReference type="Proteomes" id="UP000217736"/>
    </source>
</evidence>
<organism evidence="1 2">
    <name type="scientific">Mycobacterium shigaense</name>
    <dbReference type="NCBI Taxonomy" id="722731"/>
    <lineage>
        <taxon>Bacteria</taxon>
        <taxon>Bacillati</taxon>
        <taxon>Actinomycetota</taxon>
        <taxon>Actinomycetes</taxon>
        <taxon>Mycobacteriales</taxon>
        <taxon>Mycobacteriaceae</taxon>
        <taxon>Mycobacterium</taxon>
        <taxon>Mycobacterium simiae complex</taxon>
    </lineage>
</organism>
<evidence type="ECO:0000313" key="1">
    <source>
        <dbReference type="EMBL" id="BAX91686.1"/>
    </source>
</evidence>
<keyword evidence="2" id="KW-1185">Reference proteome</keyword>
<sequence>MRASTLPSATAAVATASVAGGQATLPAASSVDLARRAIASRGGRAGVPARYPACVAFAFLLSTHIWLLNHRIDAP</sequence>
<dbReference type="RefSeq" id="WP_096438442.1">
    <property type="nucleotide sequence ID" value="NZ_AP018164.1"/>
</dbReference>